<dbReference type="GO" id="GO:0045454">
    <property type="term" value="P:cell redox homeostasis"/>
    <property type="evidence" value="ECO:0007669"/>
    <property type="project" value="InterPro"/>
</dbReference>
<feature type="transmembrane region" description="Helical" evidence="7">
    <location>
        <begin position="250"/>
        <end position="269"/>
    </location>
</feature>
<dbReference type="InterPro" id="IPR027417">
    <property type="entry name" value="P-loop_NTPase"/>
</dbReference>
<dbReference type="Pfam" id="PF00005">
    <property type="entry name" value="ABC_tran"/>
    <property type="match status" value="1"/>
</dbReference>
<evidence type="ECO:0000256" key="1">
    <source>
        <dbReference type="ARBA" id="ARBA00004651"/>
    </source>
</evidence>
<keyword evidence="5 7" id="KW-1133">Transmembrane helix</keyword>
<accession>A0A058ZNM9</accession>
<dbReference type="RefSeq" id="WP_035248653.1">
    <property type="nucleotide sequence ID" value="NZ_AQQY01000002.1"/>
</dbReference>
<feature type="transmembrane region" description="Helical" evidence="7">
    <location>
        <begin position="21"/>
        <end position="44"/>
    </location>
</feature>
<evidence type="ECO:0000256" key="7">
    <source>
        <dbReference type="SAM" id="Phobius"/>
    </source>
</evidence>
<dbReference type="InterPro" id="IPR003439">
    <property type="entry name" value="ABC_transporter-like_ATP-bd"/>
</dbReference>
<name>A0A058ZNM9_9RHOB</name>
<dbReference type="GO" id="GO:0005524">
    <property type="term" value="F:ATP binding"/>
    <property type="evidence" value="ECO:0007669"/>
    <property type="project" value="UniProtKB-KW"/>
</dbReference>
<feature type="transmembrane region" description="Helical" evidence="7">
    <location>
        <begin position="50"/>
        <end position="73"/>
    </location>
</feature>
<dbReference type="GO" id="GO:0016887">
    <property type="term" value="F:ATP hydrolysis activity"/>
    <property type="evidence" value="ECO:0007669"/>
    <property type="project" value="InterPro"/>
</dbReference>
<dbReference type="PANTHER" id="PTHR24221">
    <property type="entry name" value="ATP-BINDING CASSETTE SUB-FAMILY B"/>
    <property type="match status" value="1"/>
</dbReference>
<comment type="subcellular location">
    <subcellularLocation>
        <location evidence="1">Cell membrane</location>
        <topology evidence="1">Multi-pass membrane protein</topology>
    </subcellularLocation>
</comment>
<evidence type="ECO:0000256" key="4">
    <source>
        <dbReference type="ARBA" id="ARBA00022840"/>
    </source>
</evidence>
<dbReference type="GO" id="GO:0005886">
    <property type="term" value="C:plasma membrane"/>
    <property type="evidence" value="ECO:0007669"/>
    <property type="project" value="UniProtKB-SubCell"/>
</dbReference>
<feature type="transmembrane region" description="Helical" evidence="7">
    <location>
        <begin position="165"/>
        <end position="184"/>
    </location>
</feature>
<dbReference type="eggNOG" id="COG4987">
    <property type="taxonomic scope" value="Bacteria"/>
</dbReference>
<evidence type="ECO:0000256" key="3">
    <source>
        <dbReference type="ARBA" id="ARBA00022741"/>
    </source>
</evidence>
<dbReference type="GO" id="GO:0034775">
    <property type="term" value="P:glutathione transmembrane transport"/>
    <property type="evidence" value="ECO:0007669"/>
    <property type="project" value="InterPro"/>
</dbReference>
<proteinExistence type="predicted"/>
<dbReference type="NCBIfam" id="TIGR02868">
    <property type="entry name" value="CydC"/>
    <property type="match status" value="1"/>
</dbReference>
<dbReference type="InterPro" id="IPR014223">
    <property type="entry name" value="ABC_CydC/D"/>
</dbReference>
<keyword evidence="11" id="KW-1185">Reference proteome</keyword>
<dbReference type="STRING" id="1461693.ATO10_04427"/>
<organism evidence="10 11">
    <name type="scientific">Actibacterium atlanticum</name>
    <dbReference type="NCBI Taxonomy" id="1461693"/>
    <lineage>
        <taxon>Bacteria</taxon>
        <taxon>Pseudomonadati</taxon>
        <taxon>Pseudomonadota</taxon>
        <taxon>Alphaproteobacteria</taxon>
        <taxon>Rhodobacterales</taxon>
        <taxon>Roseobacteraceae</taxon>
        <taxon>Actibacterium</taxon>
    </lineage>
</organism>
<gene>
    <name evidence="10" type="ORF">ATO10_04427</name>
</gene>
<dbReference type="PROSITE" id="PS00211">
    <property type="entry name" value="ABC_TRANSPORTER_1"/>
    <property type="match status" value="1"/>
</dbReference>
<dbReference type="PATRIC" id="fig|1461693.3.peg.904"/>
<dbReference type="InterPro" id="IPR017871">
    <property type="entry name" value="ABC_transporter-like_CS"/>
</dbReference>
<sequence length="551" mass="58920">MSALLRIFALIWRSERASMARGSLMAVIVLVAGVALLGLSGWFITAAAAAGLAGMGILFNIFAPSAGVRLLALGRTGARYAERLWTHDAVLKSLTHLRVRLLGALLRLPYPRLARLRGAEALNRLVADVNALDGIALRLFIPAIALFVVLAVGFTTLWILVDVAVAAWVIGSFSVGAGSAYIWVMQRADRPSRLAEKAQQAFRIRLIDTLRARDDLLVYGRFSDQKDAIHAAETRMVTQLRQSDRIERRAGFILSLCATLAAAGALWIGAKLVHQNLVSPAQAALGFFAALALAETTGALQRGLADFGRMRHAARNVTRLMSTPAQAIPSAAQPDRTRTTDALRLSNVSYTHPGAQRAVIQGFDLTLQAGQIIALTGPSGSGKSTILSLSAGLENPNAGQISLFGQDIAKLSESELRKSIAFLPQRSVLLGASFFEALALADPDVTENTAWEVLAAVSLTQTVAERGGLHAPLLENGAGLSGGERRRLALARTLLRKPKLLLLDEPTEGLDSTTAREVLAGIRAFLPHSSILAASHRHAERSWADHETPVS</sequence>
<dbReference type="GO" id="GO:0140359">
    <property type="term" value="F:ABC-type transporter activity"/>
    <property type="evidence" value="ECO:0007669"/>
    <property type="project" value="InterPro"/>
</dbReference>
<comment type="caution">
    <text evidence="10">The sequence shown here is derived from an EMBL/GenBank/DDBJ whole genome shotgun (WGS) entry which is preliminary data.</text>
</comment>
<dbReference type="PROSITE" id="PS50893">
    <property type="entry name" value="ABC_TRANSPORTER_2"/>
    <property type="match status" value="1"/>
</dbReference>
<protein>
    <submittedName>
        <fullName evidence="10">Cysteine/glutathione ABC transporter membrane/ATP-binding component</fullName>
    </submittedName>
</protein>
<dbReference type="PROSITE" id="PS50929">
    <property type="entry name" value="ABC_TM1F"/>
    <property type="match status" value="1"/>
</dbReference>
<dbReference type="SUPFAM" id="SSF52540">
    <property type="entry name" value="P-loop containing nucleoside triphosphate hydrolases"/>
    <property type="match status" value="1"/>
</dbReference>
<keyword evidence="6 7" id="KW-0472">Membrane</keyword>
<keyword evidence="3" id="KW-0547">Nucleotide-binding</keyword>
<dbReference type="Gene3D" id="3.40.50.300">
    <property type="entry name" value="P-loop containing nucleotide triphosphate hydrolases"/>
    <property type="match status" value="1"/>
</dbReference>
<evidence type="ECO:0000256" key="2">
    <source>
        <dbReference type="ARBA" id="ARBA00022692"/>
    </source>
</evidence>
<feature type="transmembrane region" description="Helical" evidence="7">
    <location>
        <begin position="281"/>
        <end position="300"/>
    </location>
</feature>
<reference evidence="10 11" key="1">
    <citation type="submission" date="2013-04" db="EMBL/GenBank/DDBJ databases">
        <title>Shimia sp. 22II-S11-Z10 Genome Sequencing.</title>
        <authorList>
            <person name="Lai Q."/>
            <person name="Li G."/>
            <person name="Shao Z."/>
        </authorList>
    </citation>
    <scope>NUCLEOTIDE SEQUENCE [LARGE SCALE GENOMIC DNA]</scope>
    <source>
        <strain evidence="11">22II-S11-Z10</strain>
    </source>
</reference>
<dbReference type="Proteomes" id="UP000024836">
    <property type="component" value="Unassembled WGS sequence"/>
</dbReference>
<dbReference type="AlphaFoldDB" id="A0A058ZNM9"/>
<dbReference type="Gene3D" id="1.20.1560.10">
    <property type="entry name" value="ABC transporter type 1, transmembrane domain"/>
    <property type="match status" value="1"/>
</dbReference>
<dbReference type="InterPro" id="IPR011527">
    <property type="entry name" value="ABC1_TM_dom"/>
</dbReference>
<dbReference type="Pfam" id="PF00664">
    <property type="entry name" value="ABC_membrane"/>
    <property type="match status" value="1"/>
</dbReference>
<evidence type="ECO:0000256" key="6">
    <source>
        <dbReference type="ARBA" id="ARBA00023136"/>
    </source>
</evidence>
<dbReference type="SUPFAM" id="SSF90123">
    <property type="entry name" value="ABC transporter transmembrane region"/>
    <property type="match status" value="1"/>
</dbReference>
<dbReference type="InterPro" id="IPR036640">
    <property type="entry name" value="ABC1_TM_sf"/>
</dbReference>
<dbReference type="OrthoDB" id="5288404at2"/>
<dbReference type="EMBL" id="AQQY01000002">
    <property type="protein sequence ID" value="KCV82825.1"/>
    <property type="molecule type" value="Genomic_DNA"/>
</dbReference>
<dbReference type="PANTHER" id="PTHR24221:SF654">
    <property type="entry name" value="ATP-BINDING CASSETTE SUB-FAMILY B MEMBER 6"/>
    <property type="match status" value="1"/>
</dbReference>
<feature type="domain" description="ABC transmembrane type-1" evidence="9">
    <location>
        <begin position="22"/>
        <end position="309"/>
    </location>
</feature>
<dbReference type="SMART" id="SM00382">
    <property type="entry name" value="AAA"/>
    <property type="match status" value="1"/>
</dbReference>
<evidence type="ECO:0000259" key="9">
    <source>
        <dbReference type="PROSITE" id="PS50929"/>
    </source>
</evidence>
<dbReference type="GO" id="GO:0034040">
    <property type="term" value="F:ATPase-coupled lipid transmembrane transporter activity"/>
    <property type="evidence" value="ECO:0007669"/>
    <property type="project" value="TreeGrafter"/>
</dbReference>
<keyword evidence="4 10" id="KW-0067">ATP-binding</keyword>
<keyword evidence="2 7" id="KW-0812">Transmembrane</keyword>
<evidence type="ECO:0000313" key="10">
    <source>
        <dbReference type="EMBL" id="KCV82825.1"/>
    </source>
</evidence>
<dbReference type="InterPro" id="IPR003593">
    <property type="entry name" value="AAA+_ATPase"/>
</dbReference>
<feature type="transmembrane region" description="Helical" evidence="7">
    <location>
        <begin position="139"/>
        <end position="159"/>
    </location>
</feature>
<dbReference type="CDD" id="cd03228">
    <property type="entry name" value="ABCC_MRP_Like"/>
    <property type="match status" value="1"/>
</dbReference>
<dbReference type="InterPro" id="IPR039421">
    <property type="entry name" value="Type_1_exporter"/>
</dbReference>
<evidence type="ECO:0000259" key="8">
    <source>
        <dbReference type="PROSITE" id="PS50893"/>
    </source>
</evidence>
<evidence type="ECO:0000256" key="5">
    <source>
        <dbReference type="ARBA" id="ARBA00022989"/>
    </source>
</evidence>
<evidence type="ECO:0000313" key="11">
    <source>
        <dbReference type="Proteomes" id="UP000024836"/>
    </source>
</evidence>
<feature type="domain" description="ABC transporter" evidence="8">
    <location>
        <begin position="343"/>
        <end position="550"/>
    </location>
</feature>